<gene>
    <name evidence="3" type="ORF">WKV53_10485</name>
</gene>
<dbReference type="EMBL" id="JBBUKT010000003">
    <property type="protein sequence ID" value="MEK7950927.1"/>
    <property type="molecule type" value="Genomic_DNA"/>
</dbReference>
<organism evidence="3 4">
    <name type="scientific">Luteolibacter soli</name>
    <dbReference type="NCBI Taxonomy" id="3135280"/>
    <lineage>
        <taxon>Bacteria</taxon>
        <taxon>Pseudomonadati</taxon>
        <taxon>Verrucomicrobiota</taxon>
        <taxon>Verrucomicrobiia</taxon>
        <taxon>Verrucomicrobiales</taxon>
        <taxon>Verrucomicrobiaceae</taxon>
        <taxon>Luteolibacter</taxon>
    </lineage>
</organism>
<dbReference type="Gene3D" id="1.10.287.1490">
    <property type="match status" value="1"/>
</dbReference>
<protein>
    <submittedName>
        <fullName evidence="3">Trypsin-like peptidase domain-containing protein</fullName>
    </submittedName>
</protein>
<reference evidence="3 4" key="1">
    <citation type="submission" date="2024-04" db="EMBL/GenBank/DDBJ databases">
        <title>Luteolibacter sp. isolated from soil.</title>
        <authorList>
            <person name="An J."/>
        </authorList>
    </citation>
    <scope>NUCLEOTIDE SEQUENCE [LARGE SCALE GENOMIC DNA]</scope>
    <source>
        <strain evidence="3 4">Y139</strain>
    </source>
</reference>
<feature type="region of interest" description="Disordered" evidence="2">
    <location>
        <begin position="362"/>
        <end position="384"/>
    </location>
</feature>
<keyword evidence="1" id="KW-0175">Coiled coil</keyword>
<dbReference type="InterPro" id="IPR009003">
    <property type="entry name" value="Peptidase_S1_PA"/>
</dbReference>
<dbReference type="Pfam" id="PF13365">
    <property type="entry name" value="Trypsin_2"/>
    <property type="match status" value="1"/>
</dbReference>
<dbReference type="Proteomes" id="UP001371305">
    <property type="component" value="Unassembled WGS sequence"/>
</dbReference>
<evidence type="ECO:0000256" key="1">
    <source>
        <dbReference type="SAM" id="Coils"/>
    </source>
</evidence>
<feature type="compositionally biased region" description="Polar residues" evidence="2">
    <location>
        <begin position="436"/>
        <end position="453"/>
    </location>
</feature>
<dbReference type="SUPFAM" id="SSF50494">
    <property type="entry name" value="Trypsin-like serine proteases"/>
    <property type="match status" value="1"/>
</dbReference>
<feature type="compositionally biased region" description="Polar residues" evidence="2">
    <location>
        <begin position="364"/>
        <end position="380"/>
    </location>
</feature>
<dbReference type="Gene3D" id="2.40.10.10">
    <property type="entry name" value="Trypsin-like serine proteases"/>
    <property type="match status" value="2"/>
</dbReference>
<feature type="region of interest" description="Disordered" evidence="2">
    <location>
        <begin position="427"/>
        <end position="453"/>
    </location>
</feature>
<dbReference type="PROSITE" id="PS51257">
    <property type="entry name" value="PROKAR_LIPOPROTEIN"/>
    <property type="match status" value="1"/>
</dbReference>
<name>A0ABU9AV78_9BACT</name>
<feature type="coiled-coil region" evidence="1">
    <location>
        <begin position="31"/>
        <end position="110"/>
    </location>
</feature>
<accession>A0ABU9AV78</accession>
<evidence type="ECO:0000313" key="3">
    <source>
        <dbReference type="EMBL" id="MEK7950927.1"/>
    </source>
</evidence>
<evidence type="ECO:0000313" key="4">
    <source>
        <dbReference type="Proteomes" id="UP001371305"/>
    </source>
</evidence>
<dbReference type="InterPro" id="IPR043504">
    <property type="entry name" value="Peptidase_S1_PA_chymotrypsin"/>
</dbReference>
<proteinExistence type="predicted"/>
<dbReference type="RefSeq" id="WP_341404529.1">
    <property type="nucleotide sequence ID" value="NZ_JBBUKT010000003.1"/>
</dbReference>
<comment type="caution">
    <text evidence="3">The sequence shown here is derived from an EMBL/GenBank/DDBJ whole genome shotgun (WGS) entry which is preliminary data.</text>
</comment>
<keyword evidence="4" id="KW-1185">Reference proteome</keyword>
<evidence type="ECO:0000256" key="2">
    <source>
        <dbReference type="SAM" id="MobiDB-lite"/>
    </source>
</evidence>
<feature type="region of interest" description="Disordered" evidence="2">
    <location>
        <begin position="170"/>
        <end position="198"/>
    </location>
</feature>
<sequence length="453" mass="48101">MISSRPFIWLAGPALACTGLVSCDRTTRADVAAAELKLSDKETEIEDLKSKVGKLEAQVQEAKKGSEKVEATLQQLKDSHKENETLKDEAEELRKENEKLKDQITAKIRARAIGEKHEQVAAPNGKVYRQVVIRKVDEEGVSIAHEGGVSTLNEDSAPATWVERFRLGVRKPEPPPPGDAGETAVAAAPPKGDNKNDKQAVVRAKLPGVLFVEDEKSKGSAFLATRDGTTWLYTAAHVLTQGTGLTVRNSDGARLTEFGKCEIASDRDLARIEVSVKPGLALTFAKQGGAKVGLDITAVGNSAGSDVLTLLNGRINALGPKEIEVTSSVIAGNSGGPVMLSETGEVVGVVCRAEVGRSDVCRRTPTSQRSAASPHASTARSLGVKPPWKVCARKPAGSPPSIPAPSWSSLWPRSSRARMDCGWTCKSAAARGRPSCRSSCSTGTSPPCNVWSR</sequence>